<organism evidence="8 9">
    <name type="scientific">Aspergillus clavatus (strain ATCC 1007 / CBS 513.65 / DSM 816 / NCTC 3887 / NRRL 1 / QM 1276 / 107)</name>
    <dbReference type="NCBI Taxonomy" id="344612"/>
    <lineage>
        <taxon>Eukaryota</taxon>
        <taxon>Fungi</taxon>
        <taxon>Dikarya</taxon>
        <taxon>Ascomycota</taxon>
        <taxon>Pezizomycotina</taxon>
        <taxon>Eurotiomycetes</taxon>
        <taxon>Eurotiomycetidae</taxon>
        <taxon>Eurotiales</taxon>
        <taxon>Aspergillaceae</taxon>
        <taxon>Aspergillus</taxon>
        <taxon>Aspergillus subgen. Fumigati</taxon>
    </lineage>
</organism>
<evidence type="ECO:0008006" key="10">
    <source>
        <dbReference type="Google" id="ProtNLM"/>
    </source>
</evidence>
<dbReference type="PANTHER" id="PTHR46494:SF1">
    <property type="entry name" value="CORA FAMILY METAL ION TRANSPORTER (EUROFUNG)"/>
    <property type="match status" value="1"/>
</dbReference>
<dbReference type="Pfam" id="PF01544">
    <property type="entry name" value="CorA"/>
    <property type="match status" value="1"/>
</dbReference>
<dbReference type="KEGG" id="act:ACLA_018460"/>
<dbReference type="SUPFAM" id="SSF144083">
    <property type="entry name" value="Magnesium transport protein CorA, transmembrane region"/>
    <property type="match status" value="1"/>
</dbReference>
<keyword evidence="9" id="KW-1185">Reference proteome</keyword>
<feature type="compositionally biased region" description="Low complexity" evidence="6">
    <location>
        <begin position="150"/>
        <end position="164"/>
    </location>
</feature>
<dbReference type="GO" id="GO:0050897">
    <property type="term" value="F:cobalt ion binding"/>
    <property type="evidence" value="ECO:0007669"/>
    <property type="project" value="TreeGrafter"/>
</dbReference>
<evidence type="ECO:0000256" key="4">
    <source>
        <dbReference type="ARBA" id="ARBA00023136"/>
    </source>
</evidence>
<name>A1CNC1_ASPCL</name>
<keyword evidence="3 7" id="KW-1133">Transmembrane helix</keyword>
<evidence type="ECO:0000256" key="5">
    <source>
        <dbReference type="SAM" id="Coils"/>
    </source>
</evidence>
<keyword evidence="5" id="KW-0175">Coiled coil</keyword>
<feature type="compositionally biased region" description="Polar residues" evidence="6">
    <location>
        <begin position="129"/>
        <end position="149"/>
    </location>
</feature>
<dbReference type="PANTHER" id="PTHR46494">
    <property type="entry name" value="CORA FAMILY METAL ION TRANSPORTER (EUROFUNG)"/>
    <property type="match status" value="1"/>
</dbReference>
<sequence length="472" mass="53045">MLYGTTAEDYDAEDHPEIELCSSVSQLIHHYLPENMECVLKDKIYGALHAILEDCQASPDVKIDEMPLFNKTVSKLLDLSNSIRIGMHGAEDRVPLLESHMDSLEELCYAISGMHSFLQDAVRDKDYSSGSTASAPVSLSSDPAPTTVLSDDGLSTGSDGSRSSVADLEGGGKSVSSRSSHDLTHSDPEQWSEFDKGKGWPDLEEEERHRNIVLKDFQKVERCLKLCKLSIICLLGETKPLLGYDDYLAVRPTRIASSILEHASRGLRDPSTEIPMRLDQVYQDYHSQLSLKVRDKPSRALLVELDLFEEELDSILKIIQKQQRRMEEFMSLAREIEQSSPRDSVHVLQNALRDLDEKKAMYQELNSSIEKLRRRVVRQIDLRQDNNSKAILVFTIVTLIFLPMSFITSYFGMNTVDIRDMDLGQSVFWAVAAPFTTLTVGVCMLIAYQGDRLREAVIQALVGSQKGRGALR</sequence>
<keyword evidence="2 7" id="KW-0812">Transmembrane</keyword>
<dbReference type="EMBL" id="DS027059">
    <property type="protein sequence ID" value="EAW07142.1"/>
    <property type="molecule type" value="Genomic_DNA"/>
</dbReference>
<evidence type="ECO:0000256" key="6">
    <source>
        <dbReference type="SAM" id="MobiDB-lite"/>
    </source>
</evidence>
<dbReference type="Proteomes" id="UP000006701">
    <property type="component" value="Unassembled WGS sequence"/>
</dbReference>
<keyword evidence="4 7" id="KW-0472">Membrane</keyword>
<feature type="compositionally biased region" description="Basic and acidic residues" evidence="6">
    <location>
        <begin position="179"/>
        <end position="198"/>
    </location>
</feature>
<evidence type="ECO:0000256" key="1">
    <source>
        <dbReference type="ARBA" id="ARBA00004651"/>
    </source>
</evidence>
<feature type="transmembrane region" description="Helical" evidence="7">
    <location>
        <begin position="427"/>
        <end position="448"/>
    </location>
</feature>
<reference evidence="8 9" key="1">
    <citation type="journal article" date="2008" name="PLoS Genet.">
        <title>Genomic islands in the pathogenic filamentous fungus Aspergillus fumigatus.</title>
        <authorList>
            <person name="Fedorova N.D."/>
            <person name="Khaldi N."/>
            <person name="Joardar V.S."/>
            <person name="Maiti R."/>
            <person name="Amedeo P."/>
            <person name="Anderson M.J."/>
            <person name="Crabtree J."/>
            <person name="Silva J.C."/>
            <person name="Badger J.H."/>
            <person name="Albarraq A."/>
            <person name="Angiuoli S."/>
            <person name="Bussey H."/>
            <person name="Bowyer P."/>
            <person name="Cotty P.J."/>
            <person name="Dyer P.S."/>
            <person name="Egan A."/>
            <person name="Galens K."/>
            <person name="Fraser-Liggett C.M."/>
            <person name="Haas B.J."/>
            <person name="Inman J.M."/>
            <person name="Kent R."/>
            <person name="Lemieux S."/>
            <person name="Malavazi I."/>
            <person name="Orvis J."/>
            <person name="Roemer T."/>
            <person name="Ronning C.M."/>
            <person name="Sundaram J.P."/>
            <person name="Sutton G."/>
            <person name="Turner G."/>
            <person name="Venter J.C."/>
            <person name="White O.R."/>
            <person name="Whitty B.R."/>
            <person name="Youngman P."/>
            <person name="Wolfe K.H."/>
            <person name="Goldman G.H."/>
            <person name="Wortman J.R."/>
            <person name="Jiang B."/>
            <person name="Denning D.W."/>
            <person name="Nierman W.C."/>
        </authorList>
    </citation>
    <scope>NUCLEOTIDE SEQUENCE [LARGE SCALE GENOMIC DNA]</scope>
    <source>
        <strain evidence="9">ATCC 1007 / CBS 513.65 / DSM 816 / NCTC 3887 / NRRL 1</strain>
    </source>
</reference>
<dbReference type="GO" id="GO:0015095">
    <property type="term" value="F:magnesium ion transmembrane transporter activity"/>
    <property type="evidence" value="ECO:0007669"/>
    <property type="project" value="TreeGrafter"/>
</dbReference>
<dbReference type="Gene3D" id="1.20.58.340">
    <property type="entry name" value="Magnesium transport protein CorA, transmembrane region"/>
    <property type="match status" value="1"/>
</dbReference>
<feature type="region of interest" description="Disordered" evidence="6">
    <location>
        <begin position="129"/>
        <end position="198"/>
    </location>
</feature>
<dbReference type="InterPro" id="IPR002523">
    <property type="entry name" value="MgTranspt_CorA/ZnTranspt_ZntB"/>
</dbReference>
<dbReference type="eggNOG" id="ENOG502S5DR">
    <property type="taxonomic scope" value="Eukaryota"/>
</dbReference>
<dbReference type="HOGENOM" id="CLU_578663_0_0_1"/>
<comment type="subcellular location">
    <subcellularLocation>
        <location evidence="1">Cell membrane</location>
        <topology evidence="1">Multi-pass membrane protein</topology>
    </subcellularLocation>
</comment>
<dbReference type="InterPro" id="IPR045863">
    <property type="entry name" value="CorA_TM1_TM2"/>
</dbReference>
<evidence type="ECO:0000256" key="7">
    <source>
        <dbReference type="SAM" id="Phobius"/>
    </source>
</evidence>
<dbReference type="GO" id="GO:0015087">
    <property type="term" value="F:cobalt ion transmembrane transporter activity"/>
    <property type="evidence" value="ECO:0007669"/>
    <property type="project" value="TreeGrafter"/>
</dbReference>
<dbReference type="VEuPathDB" id="FungiDB:ACLA_018460"/>
<evidence type="ECO:0000313" key="9">
    <source>
        <dbReference type="Proteomes" id="UP000006701"/>
    </source>
</evidence>
<dbReference type="RefSeq" id="XP_001268568.1">
    <property type="nucleotide sequence ID" value="XM_001268567.1"/>
</dbReference>
<feature type="transmembrane region" description="Helical" evidence="7">
    <location>
        <begin position="390"/>
        <end position="412"/>
    </location>
</feature>
<feature type="coiled-coil region" evidence="5">
    <location>
        <begin position="305"/>
        <end position="382"/>
    </location>
</feature>
<dbReference type="GO" id="GO:0005886">
    <property type="term" value="C:plasma membrane"/>
    <property type="evidence" value="ECO:0007669"/>
    <property type="project" value="UniProtKB-SubCell"/>
</dbReference>
<proteinExistence type="predicted"/>
<dbReference type="GeneID" id="4700796"/>
<evidence type="ECO:0000256" key="3">
    <source>
        <dbReference type="ARBA" id="ARBA00022989"/>
    </source>
</evidence>
<protein>
    <recommendedName>
        <fullName evidence="10">CorA family metal ion transporter</fullName>
    </recommendedName>
</protein>
<gene>
    <name evidence="8" type="ORF">ACLA_018460</name>
</gene>
<dbReference type="GO" id="GO:0000287">
    <property type="term" value="F:magnesium ion binding"/>
    <property type="evidence" value="ECO:0007669"/>
    <property type="project" value="TreeGrafter"/>
</dbReference>
<evidence type="ECO:0000256" key="2">
    <source>
        <dbReference type="ARBA" id="ARBA00022692"/>
    </source>
</evidence>
<dbReference type="OrthoDB" id="5430750at2759"/>
<dbReference type="AlphaFoldDB" id="A1CNC1"/>
<accession>A1CNC1</accession>
<evidence type="ECO:0000313" key="8">
    <source>
        <dbReference type="EMBL" id="EAW07142.1"/>
    </source>
</evidence>